<reference evidence="2 3" key="1">
    <citation type="journal article" date="2008" name="Nature">
        <title>The genome of Laccaria bicolor provides insights into mycorrhizal symbiosis.</title>
        <authorList>
            <person name="Martin F."/>
            <person name="Aerts A."/>
            <person name="Ahren D."/>
            <person name="Brun A."/>
            <person name="Danchin E.G.J."/>
            <person name="Duchaussoy F."/>
            <person name="Gibon J."/>
            <person name="Kohler A."/>
            <person name="Lindquist E."/>
            <person name="Pereda V."/>
            <person name="Salamov A."/>
            <person name="Shapiro H.J."/>
            <person name="Wuyts J."/>
            <person name="Blaudez D."/>
            <person name="Buee M."/>
            <person name="Brokstein P."/>
            <person name="Canbaeck B."/>
            <person name="Cohen D."/>
            <person name="Courty P.E."/>
            <person name="Coutinho P.M."/>
            <person name="Delaruelle C."/>
            <person name="Detter J.C."/>
            <person name="Deveau A."/>
            <person name="DiFazio S."/>
            <person name="Duplessis S."/>
            <person name="Fraissinet-Tachet L."/>
            <person name="Lucic E."/>
            <person name="Frey-Klett P."/>
            <person name="Fourrey C."/>
            <person name="Feussner I."/>
            <person name="Gay G."/>
            <person name="Grimwood J."/>
            <person name="Hoegger P.J."/>
            <person name="Jain P."/>
            <person name="Kilaru S."/>
            <person name="Labbe J."/>
            <person name="Lin Y.C."/>
            <person name="Legue V."/>
            <person name="Le Tacon F."/>
            <person name="Marmeisse R."/>
            <person name="Melayah D."/>
            <person name="Montanini B."/>
            <person name="Muratet M."/>
            <person name="Nehls U."/>
            <person name="Niculita-Hirzel H."/>
            <person name="Oudot-Le Secq M.P."/>
            <person name="Peter M."/>
            <person name="Quesneville H."/>
            <person name="Rajashekar B."/>
            <person name="Reich M."/>
            <person name="Rouhier N."/>
            <person name="Schmutz J."/>
            <person name="Yin T."/>
            <person name="Chalot M."/>
            <person name="Henrissat B."/>
            <person name="Kuees U."/>
            <person name="Lucas S."/>
            <person name="Van de Peer Y."/>
            <person name="Podila G.K."/>
            <person name="Polle A."/>
            <person name="Pukkila P.J."/>
            <person name="Richardson P.M."/>
            <person name="Rouze P."/>
            <person name="Sanders I.R."/>
            <person name="Stajich J.E."/>
            <person name="Tunlid A."/>
            <person name="Tuskan G."/>
            <person name="Grigoriev I.V."/>
        </authorList>
    </citation>
    <scope>NUCLEOTIDE SEQUENCE [LARGE SCALE GENOMIC DNA]</scope>
    <source>
        <strain evidence="3">S238N-H82 / ATCC MYA-4686</strain>
    </source>
</reference>
<name>B0DQL3_LACBS</name>
<proteinExistence type="predicted"/>
<dbReference type="EMBL" id="DS547126">
    <property type="protein sequence ID" value="EDR03137.1"/>
    <property type="molecule type" value="Genomic_DNA"/>
</dbReference>
<dbReference type="Proteomes" id="UP000001194">
    <property type="component" value="Unassembled WGS sequence"/>
</dbReference>
<keyword evidence="1" id="KW-0732">Signal</keyword>
<dbReference type="RefSeq" id="XP_001886278.1">
    <property type="nucleotide sequence ID" value="XM_001886243.1"/>
</dbReference>
<dbReference type="KEGG" id="lbc:LACBIDRAFT_307621"/>
<sequence length="91" mass="9664">MLVSTRLPALILAVAYLAIAAPSSSGARVPAGADTTEVVDTHLTIEEKGGSTVEPDSTTCYVRGDYCQTDSDCCGRICYPFAPEMVYGFCY</sequence>
<dbReference type="HOGENOM" id="CLU_2427393_0_0_1"/>
<dbReference type="AlphaFoldDB" id="B0DQL3"/>
<accession>B0DQL3</accession>
<dbReference type="InParanoid" id="B0DQL3"/>
<dbReference type="GeneID" id="6081899"/>
<feature type="signal peptide" evidence="1">
    <location>
        <begin position="1"/>
        <end position="26"/>
    </location>
</feature>
<gene>
    <name evidence="2" type="ORF">LACBIDRAFT_307621</name>
</gene>
<feature type="chain" id="PRO_5002748766" evidence="1">
    <location>
        <begin position="27"/>
        <end position="91"/>
    </location>
</feature>
<evidence type="ECO:0000256" key="1">
    <source>
        <dbReference type="SAM" id="SignalP"/>
    </source>
</evidence>
<protein>
    <submittedName>
        <fullName evidence="2">Predicted protein</fullName>
    </submittedName>
</protein>
<evidence type="ECO:0000313" key="2">
    <source>
        <dbReference type="EMBL" id="EDR03137.1"/>
    </source>
</evidence>
<organism evidence="3">
    <name type="scientific">Laccaria bicolor (strain S238N-H82 / ATCC MYA-4686)</name>
    <name type="common">Bicoloured deceiver</name>
    <name type="synonym">Laccaria laccata var. bicolor</name>
    <dbReference type="NCBI Taxonomy" id="486041"/>
    <lineage>
        <taxon>Eukaryota</taxon>
        <taxon>Fungi</taxon>
        <taxon>Dikarya</taxon>
        <taxon>Basidiomycota</taxon>
        <taxon>Agaricomycotina</taxon>
        <taxon>Agaricomycetes</taxon>
        <taxon>Agaricomycetidae</taxon>
        <taxon>Agaricales</taxon>
        <taxon>Agaricineae</taxon>
        <taxon>Hydnangiaceae</taxon>
        <taxon>Laccaria</taxon>
    </lineage>
</organism>
<evidence type="ECO:0000313" key="3">
    <source>
        <dbReference type="Proteomes" id="UP000001194"/>
    </source>
</evidence>
<keyword evidence="3" id="KW-1185">Reference proteome</keyword>